<accession>A0ABD0UP03</accession>
<sequence>MAMRLQQGGEALTKKSSFFLFHPYTVMAENPSSFLRQRTTTLPFSPLLGDGREPSSFLRQRTATLPFSPLLGDGREPSSFLRQRTAKLFLLPAENRNFLFHHTPRLQQGGEALTKKSSFFLFHPYTVMAENPPSFLRQRTATLPFSPLLGDGREPSSFLRFDGMTSYYDHFSTPYRWSSVKQTVDPPESGRWINGLHPPDAPHEVWWKFTGGISRINPETINGHGDGES</sequence>
<reference evidence="1 2" key="1">
    <citation type="journal article" date="2024" name="Plant Biotechnol. J.">
        <title>Dendrobium thyrsiflorum genome and its molecular insights into genes involved in important horticultural traits.</title>
        <authorList>
            <person name="Chen B."/>
            <person name="Wang J.Y."/>
            <person name="Zheng P.J."/>
            <person name="Li K.L."/>
            <person name="Liang Y.M."/>
            <person name="Chen X.F."/>
            <person name="Zhang C."/>
            <person name="Zhao X."/>
            <person name="He X."/>
            <person name="Zhang G.Q."/>
            <person name="Liu Z.J."/>
            <person name="Xu Q."/>
        </authorList>
    </citation>
    <scope>NUCLEOTIDE SEQUENCE [LARGE SCALE GENOMIC DNA]</scope>
    <source>
        <strain evidence="1">GZMU011</strain>
    </source>
</reference>
<name>A0ABD0UP03_DENTH</name>
<gene>
    <name evidence="1" type="ORF">M5K25_018095</name>
</gene>
<protein>
    <submittedName>
        <fullName evidence="1">Uncharacterized protein</fullName>
    </submittedName>
</protein>
<dbReference type="AlphaFoldDB" id="A0ABD0UP03"/>
<keyword evidence="2" id="KW-1185">Reference proteome</keyword>
<evidence type="ECO:0000313" key="2">
    <source>
        <dbReference type="Proteomes" id="UP001552299"/>
    </source>
</evidence>
<proteinExistence type="predicted"/>
<organism evidence="1 2">
    <name type="scientific">Dendrobium thyrsiflorum</name>
    <name type="common">Pinecone-like raceme dendrobium</name>
    <name type="synonym">Orchid</name>
    <dbReference type="NCBI Taxonomy" id="117978"/>
    <lineage>
        <taxon>Eukaryota</taxon>
        <taxon>Viridiplantae</taxon>
        <taxon>Streptophyta</taxon>
        <taxon>Embryophyta</taxon>
        <taxon>Tracheophyta</taxon>
        <taxon>Spermatophyta</taxon>
        <taxon>Magnoliopsida</taxon>
        <taxon>Liliopsida</taxon>
        <taxon>Asparagales</taxon>
        <taxon>Orchidaceae</taxon>
        <taxon>Epidendroideae</taxon>
        <taxon>Malaxideae</taxon>
        <taxon>Dendrobiinae</taxon>
        <taxon>Dendrobium</taxon>
    </lineage>
</organism>
<dbReference type="EMBL" id="JANQDX010000014">
    <property type="protein sequence ID" value="KAL0912142.1"/>
    <property type="molecule type" value="Genomic_DNA"/>
</dbReference>
<comment type="caution">
    <text evidence="1">The sequence shown here is derived from an EMBL/GenBank/DDBJ whole genome shotgun (WGS) entry which is preliminary data.</text>
</comment>
<dbReference type="Proteomes" id="UP001552299">
    <property type="component" value="Unassembled WGS sequence"/>
</dbReference>
<evidence type="ECO:0000313" key="1">
    <source>
        <dbReference type="EMBL" id="KAL0912142.1"/>
    </source>
</evidence>